<feature type="compositionally biased region" description="Basic and acidic residues" evidence="1">
    <location>
        <begin position="79"/>
        <end position="94"/>
    </location>
</feature>
<sequence length="128" mass="14068">MVAGILPTTLHSSRLSVSCCSSSSTSSSSSCCRRLATMMSIRGGGTEQHGVRRRKPRGIGVRRRRSSGSPLTRAAVAGQEREPPRATAGRERGRWPGQNQGLISKFWIAINSRDPIQRPMCKYLDRDQ</sequence>
<organism evidence="2">
    <name type="scientific">Setaria italica</name>
    <name type="common">Foxtail millet</name>
    <name type="synonym">Panicum italicum</name>
    <dbReference type="NCBI Taxonomy" id="4555"/>
    <lineage>
        <taxon>Eukaryota</taxon>
        <taxon>Viridiplantae</taxon>
        <taxon>Streptophyta</taxon>
        <taxon>Embryophyta</taxon>
        <taxon>Tracheophyta</taxon>
        <taxon>Spermatophyta</taxon>
        <taxon>Magnoliopsida</taxon>
        <taxon>Liliopsida</taxon>
        <taxon>Poales</taxon>
        <taxon>Poaceae</taxon>
        <taxon>PACMAD clade</taxon>
        <taxon>Panicoideae</taxon>
        <taxon>Panicodae</taxon>
        <taxon>Paniceae</taxon>
        <taxon>Cenchrinae</taxon>
        <taxon>Setaria</taxon>
    </lineage>
</organism>
<protein>
    <submittedName>
        <fullName evidence="2">Uncharacterized protein</fullName>
    </submittedName>
</protein>
<reference evidence="2" key="1">
    <citation type="journal article" date="2012" name="Nat. Biotechnol.">
        <title>Reference genome sequence of the model plant Setaria.</title>
        <authorList>
            <person name="Bennetzen J.L."/>
            <person name="Schmutz J."/>
            <person name="Wang H."/>
            <person name="Percifield R."/>
            <person name="Hawkins J."/>
            <person name="Pontaroli A.C."/>
            <person name="Estep M."/>
            <person name="Feng L."/>
            <person name="Vaughn J.N."/>
            <person name="Grimwood J."/>
            <person name="Jenkins J."/>
            <person name="Barry K."/>
            <person name="Lindquist E."/>
            <person name="Hellsten U."/>
            <person name="Deshpande S."/>
            <person name="Wang X."/>
            <person name="Wu X."/>
            <person name="Mitros T."/>
            <person name="Triplett J."/>
            <person name="Yang X."/>
            <person name="Ye C.Y."/>
            <person name="Mauro-Herrera M."/>
            <person name="Wang L."/>
            <person name="Li P."/>
            <person name="Sharma M."/>
            <person name="Sharma R."/>
            <person name="Ronald P.C."/>
            <person name="Panaud O."/>
            <person name="Kellogg E.A."/>
            <person name="Brutnell T.P."/>
            <person name="Doust A.N."/>
            <person name="Tuskan G.A."/>
            <person name="Rokhsar D."/>
            <person name="Devos K.M."/>
        </authorList>
    </citation>
    <scope>NUCLEOTIDE SEQUENCE [LARGE SCALE GENOMIC DNA]</scope>
    <source>
        <strain evidence="2">Yugu1</strain>
    </source>
</reference>
<accession>A0A368RWE0</accession>
<evidence type="ECO:0000256" key="1">
    <source>
        <dbReference type="SAM" id="MobiDB-lite"/>
    </source>
</evidence>
<reference evidence="2" key="2">
    <citation type="submission" date="2015-07" db="EMBL/GenBank/DDBJ databases">
        <authorList>
            <person name="Noorani M."/>
        </authorList>
    </citation>
    <scope>NUCLEOTIDE SEQUENCE</scope>
    <source>
        <strain evidence="2">Yugu1</strain>
    </source>
</reference>
<dbReference type="AlphaFoldDB" id="A0A368RWE0"/>
<gene>
    <name evidence="2" type="ORF">SETIT_7G165100v2</name>
</gene>
<feature type="compositionally biased region" description="Basic residues" evidence="1">
    <location>
        <begin position="51"/>
        <end position="66"/>
    </location>
</feature>
<name>A0A368RWE0_SETIT</name>
<feature type="region of interest" description="Disordered" evidence="1">
    <location>
        <begin position="42"/>
        <end position="97"/>
    </location>
</feature>
<dbReference type="EMBL" id="CM003534">
    <property type="protein sequence ID" value="RCV34512.1"/>
    <property type="molecule type" value="Genomic_DNA"/>
</dbReference>
<proteinExistence type="predicted"/>
<evidence type="ECO:0000313" key="2">
    <source>
        <dbReference type="EMBL" id="RCV34512.1"/>
    </source>
</evidence>